<proteinExistence type="predicted"/>
<dbReference type="InterPro" id="IPR036388">
    <property type="entry name" value="WH-like_DNA-bd_sf"/>
</dbReference>
<dbReference type="Proteomes" id="UP000199370">
    <property type="component" value="Unassembled WGS sequence"/>
</dbReference>
<evidence type="ECO:0000313" key="2">
    <source>
        <dbReference type="Proteomes" id="UP000199370"/>
    </source>
</evidence>
<accession>A0A1G9Y0F2</accession>
<dbReference type="EMBL" id="FNIA01000012">
    <property type="protein sequence ID" value="SDN01893.1"/>
    <property type="molecule type" value="Genomic_DNA"/>
</dbReference>
<dbReference type="InterPro" id="IPR036390">
    <property type="entry name" value="WH_DNA-bd_sf"/>
</dbReference>
<dbReference type="AlphaFoldDB" id="A0A1G9Y0F2"/>
<dbReference type="Gene3D" id="1.10.10.10">
    <property type="entry name" value="Winged helix-like DNA-binding domain superfamily/Winged helix DNA-binding domain"/>
    <property type="match status" value="1"/>
</dbReference>
<organism evidence="1 2">
    <name type="scientific">Haloarchaeobius iranensis</name>
    <dbReference type="NCBI Taxonomy" id="996166"/>
    <lineage>
        <taxon>Archaea</taxon>
        <taxon>Methanobacteriati</taxon>
        <taxon>Methanobacteriota</taxon>
        <taxon>Stenosarchaea group</taxon>
        <taxon>Halobacteria</taxon>
        <taxon>Halobacteriales</taxon>
        <taxon>Halorubellaceae</taxon>
        <taxon>Haloarchaeobius</taxon>
    </lineage>
</organism>
<name>A0A1G9Y0F2_9EURY</name>
<dbReference type="STRING" id="996166.SAMN05192554_11250"/>
<gene>
    <name evidence="1" type="ORF">SAMN05192554_11250</name>
</gene>
<evidence type="ECO:0000313" key="1">
    <source>
        <dbReference type="EMBL" id="SDN01893.1"/>
    </source>
</evidence>
<protein>
    <recommendedName>
        <fullName evidence="3">Phage PhiH1 repressor protein</fullName>
    </recommendedName>
</protein>
<evidence type="ECO:0008006" key="3">
    <source>
        <dbReference type="Google" id="ProtNLM"/>
    </source>
</evidence>
<keyword evidence="2" id="KW-1185">Reference proteome</keyword>
<sequence length="85" mass="9784">MTPVDRDILELLQNEPANRELVLTPRLISANLDWGRETIREHMLALRDHGLVEYYDEEAGIYQLSQRGRNYLSGDLDAEELEDGA</sequence>
<dbReference type="SUPFAM" id="SSF46785">
    <property type="entry name" value="Winged helix' DNA-binding domain"/>
    <property type="match status" value="1"/>
</dbReference>
<reference evidence="1 2" key="1">
    <citation type="submission" date="2016-10" db="EMBL/GenBank/DDBJ databases">
        <authorList>
            <person name="de Groot N.N."/>
        </authorList>
    </citation>
    <scope>NUCLEOTIDE SEQUENCE [LARGE SCALE GENOMIC DNA]</scope>
    <source>
        <strain evidence="2">EB21,IBRC-M 10013,KCTC 4048</strain>
    </source>
</reference>